<dbReference type="SMART" id="SM00563">
    <property type="entry name" value="PlsC"/>
    <property type="match status" value="1"/>
</dbReference>
<dbReference type="Pfam" id="PF01553">
    <property type="entry name" value="Acyltransferase"/>
    <property type="match status" value="1"/>
</dbReference>
<evidence type="ECO:0000256" key="3">
    <source>
        <dbReference type="ARBA" id="ARBA00008655"/>
    </source>
</evidence>
<feature type="transmembrane region" description="Helical" evidence="14">
    <location>
        <begin position="538"/>
        <end position="559"/>
    </location>
</feature>
<dbReference type="GO" id="GO:0016020">
    <property type="term" value="C:membrane"/>
    <property type="evidence" value="ECO:0007669"/>
    <property type="project" value="UniProtKB-SubCell"/>
</dbReference>
<dbReference type="InterPro" id="IPR045252">
    <property type="entry name" value="LPCAT1-like"/>
</dbReference>
<keyword evidence="12 16" id="KW-0012">Acyltransferase</keyword>
<feature type="domain" description="Phospholipid/glycerol acyltransferase" evidence="15">
    <location>
        <begin position="611"/>
        <end position="722"/>
    </location>
</feature>
<proteinExistence type="inferred from homology"/>
<dbReference type="PANTHER" id="PTHR23063">
    <property type="entry name" value="PHOSPHOLIPID ACYLTRANSFERASE"/>
    <property type="match status" value="1"/>
</dbReference>
<dbReference type="GO" id="GO:0008654">
    <property type="term" value="P:phospholipid biosynthetic process"/>
    <property type="evidence" value="ECO:0007669"/>
    <property type="project" value="UniProtKB-KW"/>
</dbReference>
<evidence type="ECO:0000256" key="1">
    <source>
        <dbReference type="ARBA" id="ARBA00004370"/>
    </source>
</evidence>
<organism evidence="16 17">
    <name type="scientific">Homarus americanus</name>
    <name type="common">American lobster</name>
    <dbReference type="NCBI Taxonomy" id="6706"/>
    <lineage>
        <taxon>Eukaryota</taxon>
        <taxon>Metazoa</taxon>
        <taxon>Ecdysozoa</taxon>
        <taxon>Arthropoda</taxon>
        <taxon>Crustacea</taxon>
        <taxon>Multicrustacea</taxon>
        <taxon>Malacostraca</taxon>
        <taxon>Eumalacostraca</taxon>
        <taxon>Eucarida</taxon>
        <taxon>Decapoda</taxon>
        <taxon>Pleocyemata</taxon>
        <taxon>Astacidea</taxon>
        <taxon>Nephropoidea</taxon>
        <taxon>Nephropidae</taxon>
        <taxon>Homarus</taxon>
    </lineage>
</organism>
<dbReference type="AlphaFoldDB" id="A0A8J5N236"/>
<keyword evidence="10" id="KW-0594">Phospholipid biosynthesis</keyword>
<dbReference type="EMBL" id="JAHLQT010011632">
    <property type="protein sequence ID" value="KAG7171770.1"/>
    <property type="molecule type" value="Genomic_DNA"/>
</dbReference>
<comment type="caution">
    <text evidence="16">The sequence shown here is derived from an EMBL/GenBank/DDBJ whole genome shotgun (WGS) entry which is preliminary data.</text>
</comment>
<evidence type="ECO:0000313" key="16">
    <source>
        <dbReference type="EMBL" id="KAG7171770.1"/>
    </source>
</evidence>
<comment type="pathway">
    <text evidence="13">Phospholipid metabolism.</text>
</comment>
<evidence type="ECO:0000256" key="14">
    <source>
        <dbReference type="SAM" id="Phobius"/>
    </source>
</evidence>
<evidence type="ECO:0000259" key="15">
    <source>
        <dbReference type="SMART" id="SM00563"/>
    </source>
</evidence>
<keyword evidence="4" id="KW-0444">Lipid biosynthesis</keyword>
<feature type="transmembrane region" description="Helical" evidence="14">
    <location>
        <begin position="143"/>
        <end position="165"/>
    </location>
</feature>
<evidence type="ECO:0000313" key="17">
    <source>
        <dbReference type="Proteomes" id="UP000747542"/>
    </source>
</evidence>
<feature type="transmembrane region" description="Helical" evidence="14">
    <location>
        <begin position="15"/>
        <end position="36"/>
    </location>
</feature>
<evidence type="ECO:0000256" key="5">
    <source>
        <dbReference type="ARBA" id="ARBA00022679"/>
    </source>
</evidence>
<feature type="transmembrane region" description="Helical" evidence="14">
    <location>
        <begin position="287"/>
        <end position="305"/>
    </location>
</feature>
<comment type="pathway">
    <text evidence="2">Lipid metabolism.</text>
</comment>
<keyword evidence="6 14" id="KW-0812">Transmembrane</keyword>
<name>A0A8J5N236_HOMAM</name>
<keyword evidence="7 14" id="KW-1133">Transmembrane helix</keyword>
<dbReference type="InterPro" id="IPR002123">
    <property type="entry name" value="Plipid/glycerol_acylTrfase"/>
</dbReference>
<accession>A0A8J5N236</accession>
<keyword evidence="17" id="KW-1185">Reference proteome</keyword>
<keyword evidence="9 14" id="KW-0472">Membrane</keyword>
<dbReference type="GO" id="GO:0005783">
    <property type="term" value="C:endoplasmic reticulum"/>
    <property type="evidence" value="ECO:0007669"/>
    <property type="project" value="TreeGrafter"/>
</dbReference>
<dbReference type="GO" id="GO:0019432">
    <property type="term" value="P:triglyceride biosynthetic process"/>
    <property type="evidence" value="ECO:0007669"/>
    <property type="project" value="TreeGrafter"/>
</dbReference>
<dbReference type="CDD" id="cd07991">
    <property type="entry name" value="LPLAT_LPCAT1-like"/>
    <property type="match status" value="1"/>
</dbReference>
<feature type="transmembrane region" description="Helical" evidence="14">
    <location>
        <begin position="386"/>
        <end position="404"/>
    </location>
</feature>
<comment type="subcellular location">
    <subcellularLocation>
        <location evidence="1">Membrane</location>
    </subcellularLocation>
</comment>
<evidence type="ECO:0000256" key="8">
    <source>
        <dbReference type="ARBA" id="ARBA00023098"/>
    </source>
</evidence>
<reference evidence="16" key="1">
    <citation type="journal article" date="2021" name="Sci. Adv.">
        <title>The American lobster genome reveals insights on longevity, neural, and immune adaptations.</title>
        <authorList>
            <person name="Polinski J.M."/>
            <person name="Zimin A.V."/>
            <person name="Clark K.F."/>
            <person name="Kohn A.B."/>
            <person name="Sadowski N."/>
            <person name="Timp W."/>
            <person name="Ptitsyn A."/>
            <person name="Khanna P."/>
            <person name="Romanova D.Y."/>
            <person name="Williams P."/>
            <person name="Greenwood S.J."/>
            <person name="Moroz L.L."/>
            <person name="Walt D.R."/>
            <person name="Bodnar A.G."/>
        </authorList>
    </citation>
    <scope>NUCLEOTIDE SEQUENCE</scope>
    <source>
        <strain evidence="16">GMGI-L3</strain>
    </source>
</reference>
<keyword evidence="11" id="KW-1208">Phospholipid metabolism</keyword>
<evidence type="ECO:0000256" key="2">
    <source>
        <dbReference type="ARBA" id="ARBA00005189"/>
    </source>
</evidence>
<feature type="non-terminal residue" evidence="16">
    <location>
        <position position="843"/>
    </location>
</feature>
<dbReference type="GO" id="GO:0004366">
    <property type="term" value="F:glycerol-3-phosphate O-acyltransferase activity"/>
    <property type="evidence" value="ECO:0007669"/>
    <property type="project" value="TreeGrafter"/>
</dbReference>
<comment type="similarity">
    <text evidence="3">Belongs to the 1-acyl-sn-glycerol-3-phosphate acyltransferase family.</text>
</comment>
<sequence length="843" mass="95630">TYESFLLSLGVWDVLLPYVIWGQRIAFFCLLLVATVGRRLSLRRKYVEVLDRVFQFAAVELAEEVQLEEEEEEGEEEEDGVVICPEAPRAGGVDSPSGSFRFQDPMAYMAAGMRAVVQDCVSQSFSPAELRTWNMMSRTKQQLHLRLTPSLTVFWLVGVIIRHVFLFPMRVLVLILSISTLVVLCIAVGLLPESKFKRRLNAWVVTWCFDFVAGSLSVVARFHDTENRPTHGIAVANHTSPIDSMVLATDQCYDMEHAQDPTLPPILIFPEGTCVNNTAVLQFKKEYIFSMMTSWAIVCDVWYLPPMTRGTNESPVAFANRVKAKIAHRGGFVQLAWDGFIKLNANKKAFWEKQSQWKQKQQQDWEYLQVWKNLDSKQVWEELRPYVIWGQVVVFVCFLLVATVGRRLSLRRKYVEVLDRVFQFAAVELAEEVQLEEEEEGEEEEDGVVICPEAPRAGGVDSPSGSFRFQDPMAYMAAGMRAVVQDCVSQSFTPAELRTWNMMSRTGRERYLRLSPSLTVFWALGFVVRWVFLMPVRVLLLVLSLSTLVVMCAAVGLFPTSDFKRRLNARVVMWCFDFVAGSLSVVARQCLVPLYGGEGMFHDTENRPTHGIAVANHTSPIDSMVLATDQCYDMVGQKSRGILGIFMMALAKSSHHIWFDRTEAHERAKVTKMIHDHAQDSTKPPILIYPEGICNNNTVVLQFKKGAFEIDTIIYPIAIRFDPRYGDAFWYQDTFVEYIFSMMTSWAIVCDVWYLPPMTRGTNESPVAFANSVLMMWWNRFSKASRSNDCVFVTADPRESSHLGGVGVGSRPQRLDVTLASGRRQGCLGYSLCHPLGHEALFC</sequence>
<evidence type="ECO:0000256" key="9">
    <source>
        <dbReference type="ARBA" id="ARBA00023136"/>
    </source>
</evidence>
<evidence type="ECO:0000256" key="10">
    <source>
        <dbReference type="ARBA" id="ARBA00023209"/>
    </source>
</evidence>
<feature type="non-terminal residue" evidence="16">
    <location>
        <position position="1"/>
    </location>
</feature>
<evidence type="ECO:0000256" key="7">
    <source>
        <dbReference type="ARBA" id="ARBA00022989"/>
    </source>
</evidence>
<feature type="transmembrane region" description="Helical" evidence="14">
    <location>
        <begin position="511"/>
        <end position="532"/>
    </location>
</feature>
<keyword evidence="5" id="KW-0808">Transferase</keyword>
<keyword evidence="8" id="KW-0443">Lipid metabolism</keyword>
<evidence type="ECO:0000256" key="11">
    <source>
        <dbReference type="ARBA" id="ARBA00023264"/>
    </source>
</evidence>
<evidence type="ECO:0000256" key="4">
    <source>
        <dbReference type="ARBA" id="ARBA00022516"/>
    </source>
</evidence>
<evidence type="ECO:0000256" key="12">
    <source>
        <dbReference type="ARBA" id="ARBA00023315"/>
    </source>
</evidence>
<feature type="transmembrane region" description="Helical" evidence="14">
    <location>
        <begin position="171"/>
        <end position="191"/>
    </location>
</feature>
<dbReference type="PANTHER" id="PTHR23063:SF6">
    <property type="entry name" value="PHOSPHOLIPID_GLYCEROL ACYLTRANSFERASE DOMAIN-CONTAINING PROTEIN"/>
    <property type="match status" value="1"/>
</dbReference>
<evidence type="ECO:0000256" key="6">
    <source>
        <dbReference type="ARBA" id="ARBA00022692"/>
    </source>
</evidence>
<gene>
    <name evidence="16" type="primary">Gpat3-L1</name>
    <name evidence="16" type="ORF">Hamer_G000681</name>
</gene>
<evidence type="ECO:0000256" key="13">
    <source>
        <dbReference type="ARBA" id="ARBA00025707"/>
    </source>
</evidence>
<dbReference type="Proteomes" id="UP000747542">
    <property type="component" value="Unassembled WGS sequence"/>
</dbReference>
<protein>
    <submittedName>
        <fullName evidence="16">Glycerol-3-phosphate acyltransferase 3-like 1</fullName>
    </submittedName>
</protein>